<dbReference type="PANTHER" id="PTHR43574">
    <property type="entry name" value="EPIMERASE-RELATED"/>
    <property type="match status" value="1"/>
</dbReference>
<evidence type="ECO:0000313" key="5">
    <source>
        <dbReference type="Proteomes" id="UP001085076"/>
    </source>
</evidence>
<keyword evidence="2" id="KW-0520">NAD</keyword>
<comment type="caution">
    <text evidence="4">The sequence shown here is derived from an EMBL/GenBank/DDBJ whole genome shotgun (WGS) entry which is preliminary data.</text>
</comment>
<protein>
    <recommendedName>
        <fullName evidence="6">NAD(P)-binding Rossmann-fold superfamily protein</fullName>
    </recommendedName>
</protein>
<comment type="similarity">
    <text evidence="1">Belongs to the NAD(P)-dependent epimerase/dehydratase family.</text>
</comment>
<sequence length="365" mass="40255">MVSSSSLFSTTLLSAPNSLLSHRSPRIQSPPASLLLRKNPRCRRVSMALSAQPSSPALEKSVEMGEEMISLNVVGENDLLIVGPGVLGRMVAEQWQQEGGPMQIPMPLFSLNCNEECNNRHQIFMIVSNTLGCQIYGQTMTADHHDELMKVGINPSIRGTKFTHKLPYVIFCAPPSRTVDYPDDVRLAASNWSGEGGFLFTSSTALYDCSDNGICDENTPVVPLGRSSRTDLLLNAEDAVLEVGGCVIRLADRGAHVYWLRKGTVESRPDHVVNLIHYEDAASLSVAILKKMLRGRVFLGSDNHPLSRQDLMDAVIQSGKFTEKFLGFTGTDGPLGKRLYNWKTRAEVGWDPKYPSFRQFLGLTD</sequence>
<reference evidence="4" key="1">
    <citation type="submission" date="2021-03" db="EMBL/GenBank/DDBJ databases">
        <authorList>
            <person name="Li Z."/>
            <person name="Yang C."/>
        </authorList>
    </citation>
    <scope>NUCLEOTIDE SEQUENCE</scope>
    <source>
        <strain evidence="4">Dzin_1.0</strain>
        <tissue evidence="4">Leaf</tissue>
    </source>
</reference>
<evidence type="ECO:0008006" key="6">
    <source>
        <dbReference type="Google" id="ProtNLM"/>
    </source>
</evidence>
<dbReference type="AlphaFoldDB" id="A0A9D5CNK0"/>
<keyword evidence="5" id="KW-1185">Reference proteome</keyword>
<dbReference type="Gene3D" id="3.40.50.720">
    <property type="entry name" value="NAD(P)-binding Rossmann-like Domain"/>
    <property type="match status" value="1"/>
</dbReference>
<organism evidence="4 5">
    <name type="scientific">Dioscorea zingiberensis</name>
    <dbReference type="NCBI Taxonomy" id="325984"/>
    <lineage>
        <taxon>Eukaryota</taxon>
        <taxon>Viridiplantae</taxon>
        <taxon>Streptophyta</taxon>
        <taxon>Embryophyta</taxon>
        <taxon>Tracheophyta</taxon>
        <taxon>Spermatophyta</taxon>
        <taxon>Magnoliopsida</taxon>
        <taxon>Liliopsida</taxon>
        <taxon>Dioscoreales</taxon>
        <taxon>Dioscoreaceae</taxon>
        <taxon>Dioscorea</taxon>
    </lineage>
</organism>
<dbReference type="GO" id="GO:0016853">
    <property type="term" value="F:isomerase activity"/>
    <property type="evidence" value="ECO:0007669"/>
    <property type="project" value="UniProtKB-KW"/>
</dbReference>
<gene>
    <name evidence="4" type="ORF">J5N97_018187</name>
</gene>
<dbReference type="OrthoDB" id="674948at2759"/>
<evidence type="ECO:0000256" key="3">
    <source>
        <dbReference type="ARBA" id="ARBA00023235"/>
    </source>
</evidence>
<proteinExistence type="inferred from homology"/>
<dbReference type="Proteomes" id="UP001085076">
    <property type="component" value="Miscellaneous, Linkage group lg04"/>
</dbReference>
<name>A0A9D5CNK0_9LILI</name>
<dbReference type="InterPro" id="IPR036291">
    <property type="entry name" value="NAD(P)-bd_dom_sf"/>
</dbReference>
<reference evidence="4" key="2">
    <citation type="journal article" date="2022" name="Hortic Res">
        <title>The genome of Dioscorea zingiberensis sheds light on the biosynthesis, origin and evolution of the medicinally important diosgenin saponins.</title>
        <authorList>
            <person name="Li Y."/>
            <person name="Tan C."/>
            <person name="Li Z."/>
            <person name="Guo J."/>
            <person name="Li S."/>
            <person name="Chen X."/>
            <person name="Wang C."/>
            <person name="Dai X."/>
            <person name="Yang H."/>
            <person name="Song W."/>
            <person name="Hou L."/>
            <person name="Xu J."/>
            <person name="Tong Z."/>
            <person name="Xu A."/>
            <person name="Yuan X."/>
            <person name="Wang W."/>
            <person name="Yang Q."/>
            <person name="Chen L."/>
            <person name="Sun Z."/>
            <person name="Wang K."/>
            <person name="Pan B."/>
            <person name="Chen J."/>
            <person name="Bao Y."/>
            <person name="Liu F."/>
            <person name="Qi X."/>
            <person name="Gang D.R."/>
            <person name="Wen J."/>
            <person name="Li J."/>
        </authorList>
    </citation>
    <scope>NUCLEOTIDE SEQUENCE</scope>
    <source>
        <strain evidence="4">Dzin_1.0</strain>
    </source>
</reference>
<dbReference type="SUPFAM" id="SSF51735">
    <property type="entry name" value="NAD(P)-binding Rossmann-fold domains"/>
    <property type="match status" value="1"/>
</dbReference>
<evidence type="ECO:0000256" key="1">
    <source>
        <dbReference type="ARBA" id="ARBA00007637"/>
    </source>
</evidence>
<keyword evidence="3" id="KW-0413">Isomerase</keyword>
<dbReference type="EMBL" id="JAGGNH010000004">
    <property type="protein sequence ID" value="KAJ0976222.1"/>
    <property type="molecule type" value="Genomic_DNA"/>
</dbReference>
<accession>A0A9D5CNK0</accession>
<evidence type="ECO:0000313" key="4">
    <source>
        <dbReference type="EMBL" id="KAJ0976222.1"/>
    </source>
</evidence>
<evidence type="ECO:0000256" key="2">
    <source>
        <dbReference type="ARBA" id="ARBA00023027"/>
    </source>
</evidence>